<reference evidence="3" key="1">
    <citation type="journal article" date="2012" name="Proc. Natl. Acad. Sci. U.S.A.">
        <title>Antigenic diversity is generated by distinct evolutionary mechanisms in African trypanosome species.</title>
        <authorList>
            <person name="Jackson A.P."/>
            <person name="Berry A."/>
            <person name="Aslett M."/>
            <person name="Allison H.C."/>
            <person name="Burton P."/>
            <person name="Vavrova-Anderson J."/>
            <person name="Brown R."/>
            <person name="Browne H."/>
            <person name="Corton N."/>
            <person name="Hauser H."/>
            <person name="Gamble J."/>
            <person name="Gilderthorp R."/>
            <person name="Marcello L."/>
            <person name="McQuillan J."/>
            <person name="Otto T.D."/>
            <person name="Quail M.A."/>
            <person name="Sanders M.J."/>
            <person name="van Tonder A."/>
            <person name="Ginger M.L."/>
            <person name="Field M.C."/>
            <person name="Barry J.D."/>
            <person name="Hertz-Fowler C."/>
            <person name="Berriman M."/>
        </authorList>
    </citation>
    <scope>NUCLEOTIDE SEQUENCE</scope>
    <source>
        <strain evidence="3">IL3000</strain>
    </source>
</reference>
<name>G0UZM3_TRYCI</name>
<gene>
    <name evidence="3" type="ORF">TCIL3000_11_2310</name>
</gene>
<evidence type="ECO:0000256" key="1">
    <source>
        <dbReference type="SAM" id="Coils"/>
    </source>
</evidence>
<proteinExistence type="predicted"/>
<keyword evidence="1" id="KW-0175">Coiled coil</keyword>
<accession>G0UZM3</accession>
<evidence type="ECO:0000256" key="2">
    <source>
        <dbReference type="SAM" id="MobiDB-lite"/>
    </source>
</evidence>
<sequence>MKQQLLQEGAADDGKGGERKAGNAPLSGKRRMILDIACVVVGQLEHEHLVKLFDEIIEPVLMDPAPESRLLQKKAYKLPYCMFEHRSKDIFPLFPRISGILAVGRQNVTISGIKMRLRCIVWALDACKMFYPDQITSMVRAIVAEVITLSRERSGETRMLSMDLLEKMQRYLVGAGSPVNTLLHLILAGFSGKTSWMISSSLVAMAKIVYVTHEELPPDDLDSAVSLGIRMMESTAVDVRSAAGMFVRMVLKLMKRSSRVAASVEKSLPKLMMAIALTTSQPRVSSSTRLQMRVILQKCIKRFGYERLEPTFPIGSKNFLRYTHKMMKREQKKEEHEMSKRMEARATEFDRLFLGAAMKAGGEDDAERDLLQAGGLTSFVSAYTQPAFRLVGAGDDEDEEHDELDNMHLEFKEGRLHILTEEEKRKLDERQRREELAAKLLHSRNGLVHADALNEGAISRRGKRSRADVEDFENDELVLRYGSKINNEAVASATRHAVGPGANQVERLREQKQEKRELKRARVEADILRGDEFKGSGAGDVRRGGLAPYAYVPLNRQYMNRRHQREAIQRLEIVARSRHLKGNKAKISRLMRGHKGDRDGK</sequence>
<dbReference type="InterPro" id="IPR016024">
    <property type="entry name" value="ARM-type_fold"/>
</dbReference>
<dbReference type="VEuPathDB" id="TriTrypDB:TcIL3000.11.2310"/>
<dbReference type="AlphaFoldDB" id="G0UZM3"/>
<dbReference type="SUPFAM" id="SSF48371">
    <property type="entry name" value="ARM repeat"/>
    <property type="match status" value="1"/>
</dbReference>
<feature type="region of interest" description="Disordered" evidence="2">
    <location>
        <begin position="1"/>
        <end position="24"/>
    </location>
</feature>
<organism evidence="3">
    <name type="scientific">Trypanosoma congolense (strain IL3000)</name>
    <dbReference type="NCBI Taxonomy" id="1068625"/>
    <lineage>
        <taxon>Eukaryota</taxon>
        <taxon>Discoba</taxon>
        <taxon>Euglenozoa</taxon>
        <taxon>Kinetoplastea</taxon>
        <taxon>Metakinetoplastina</taxon>
        <taxon>Trypanosomatida</taxon>
        <taxon>Trypanosomatidae</taxon>
        <taxon>Trypanosoma</taxon>
        <taxon>Nannomonas</taxon>
    </lineage>
</organism>
<protein>
    <submittedName>
        <fullName evidence="3">Uncharacterized protein TCIL3000_11_2310</fullName>
    </submittedName>
</protein>
<feature type="coiled-coil region" evidence="1">
    <location>
        <begin position="501"/>
        <end position="531"/>
    </location>
</feature>
<dbReference type="EMBL" id="HE575324">
    <property type="protein sequence ID" value="CCC94842.1"/>
    <property type="molecule type" value="Genomic_DNA"/>
</dbReference>
<evidence type="ECO:0000313" key="3">
    <source>
        <dbReference type="EMBL" id="CCC94842.1"/>
    </source>
</evidence>
<dbReference type="InterPro" id="IPR052087">
    <property type="entry name" value="RRP12"/>
</dbReference>
<dbReference type="PANTHER" id="PTHR48287">
    <property type="entry name" value="ARM REPEAT SUPERFAMILY PROTEIN"/>
    <property type="match status" value="1"/>
</dbReference>
<dbReference type="PANTHER" id="PTHR48287:SF1">
    <property type="entry name" value="ARM REPEAT SUPERFAMILY PROTEIN"/>
    <property type="match status" value="1"/>
</dbReference>
<feature type="compositionally biased region" description="Basic and acidic residues" evidence="2">
    <location>
        <begin position="12"/>
        <end position="21"/>
    </location>
</feature>